<dbReference type="EMBL" id="JBAFVH010000002">
    <property type="protein sequence ID" value="MFG1371532.1"/>
    <property type="molecule type" value="Genomic_DNA"/>
</dbReference>
<evidence type="ECO:0000313" key="2">
    <source>
        <dbReference type="EMBL" id="MFG1371532.1"/>
    </source>
</evidence>
<evidence type="ECO:0000256" key="1">
    <source>
        <dbReference type="SAM" id="MobiDB-lite"/>
    </source>
</evidence>
<dbReference type="RefSeq" id="WP_393991513.1">
    <property type="nucleotide sequence ID" value="NZ_JBAFVH010000002.1"/>
</dbReference>
<sequence length="61" mass="6465">MRALITIACLGAVLIALGVLAHHAAGRVSAIRRRADALDPHSNPHGDVPRIPVHMIGDRDV</sequence>
<accession>A0ABW6ZS38</accession>
<reference evidence="2 3" key="1">
    <citation type="submission" date="2024-02" db="EMBL/GenBank/DDBJ databases">
        <title>Expansion and revision of Xanthobacter and proposal of Roseixanthobacter gen. nov.</title>
        <authorList>
            <person name="Soltysiak M.P.M."/>
            <person name="Jalihal A."/>
            <person name="Ory A."/>
            <person name="Chrisophersen C."/>
            <person name="Lee A.D."/>
            <person name="Boulton J."/>
            <person name="Springer M."/>
        </authorList>
    </citation>
    <scope>NUCLEOTIDE SEQUENCE [LARGE SCALE GENOMIC DNA]</scope>
    <source>
        <strain evidence="2 3">23A</strain>
    </source>
</reference>
<feature type="compositionally biased region" description="Basic and acidic residues" evidence="1">
    <location>
        <begin position="37"/>
        <end position="48"/>
    </location>
</feature>
<gene>
    <name evidence="2" type="ORF">V5F32_05085</name>
</gene>
<comment type="caution">
    <text evidence="2">The sequence shown here is derived from an EMBL/GenBank/DDBJ whole genome shotgun (WGS) entry which is preliminary data.</text>
</comment>
<organism evidence="2 3">
    <name type="scientific">Xanthobacter oligotrophicus</name>
    <dbReference type="NCBI Taxonomy" id="2607286"/>
    <lineage>
        <taxon>Bacteria</taxon>
        <taxon>Pseudomonadati</taxon>
        <taxon>Pseudomonadota</taxon>
        <taxon>Alphaproteobacteria</taxon>
        <taxon>Hyphomicrobiales</taxon>
        <taxon>Xanthobacteraceae</taxon>
        <taxon>Xanthobacter</taxon>
    </lineage>
</organism>
<evidence type="ECO:0000313" key="3">
    <source>
        <dbReference type="Proteomes" id="UP001604002"/>
    </source>
</evidence>
<proteinExistence type="predicted"/>
<dbReference type="Proteomes" id="UP001604002">
    <property type="component" value="Unassembled WGS sequence"/>
</dbReference>
<protein>
    <submittedName>
        <fullName evidence="2">Uncharacterized protein</fullName>
    </submittedName>
</protein>
<feature type="region of interest" description="Disordered" evidence="1">
    <location>
        <begin position="37"/>
        <end position="61"/>
    </location>
</feature>
<name>A0ABW6ZS38_9HYPH</name>
<keyword evidence="3" id="KW-1185">Reference proteome</keyword>